<sequence length="864" mass="98418">MSKNKLYHTLVLLSGLLLTGTCALAQGQQTLQQDSITVAIAPGYDSVKQAHRFWFGENYRKLWATPVKMRVFRLSNEKGGLRITKKGGGQQTKSLRLEDPSGNEWVLRTIQKDPEKALPEYLRATVAKDIVQDQISAAHPYGALVVPPLAEALDILHANPEIVYLPDDPALGAYQKEFANAVYLFEEREPVAPGLDTDNTEKVLEELKEDNDTRVNQRAVLRARLLDFVIGDWDRHEDQWRWRQLDDADSNKLYAPIPRDRDQVFFTNEGVIPKIGSRKWIMPKFQGFDREIRDIKGFNFNARYFDRSFLTHLGEQDWREEIKYVQQQLTDELIRKAVQRMPKPIYEQSGEETIQKLIARRNDLENQAMEYYRFLAEEVDIPGSDKHEEFNLTYQPGGNIDLKVYKIKKEGKRDKLLMQRTFNPDITDELRLYGRGDEDLFTVEGDAKSDIKVRLIGGGKADTFQVADNFRNKRRLLIYDRKDEQNTLPEGSVAKLKLANDTVVNSYNSRSFEYDVLMPLATVGYNLDDGILLGAGFQFTKHGFRREPYAAKHRLVIGHALATNAFFGSYEAEFPKLVGQYDLGLELDARAPNNTSNFFGVGNGTEFLDITDKRIRYYRTRYDFIEAQATLQCLLTPKFKAYAGITGQFFSMNPEDNEGRFINVYSEQNPGQDLFGSKYYGGLIGGFTLDTRDNSIMPTQGIFWDTNLRGITQFNGDEDKYGRLQSEIGVYFSLGNNFVVANRVGGGATFGDAAFFQLLYLGGTQNLRGYRNFRFAGEQMLYHNIELRLKLFDFNSFLFPGSFGLIGFNDVGRVWADYGDHDSGWHDGFGGGVYVSPAELILLHGVVGFSEDGALPYFSVGFRF</sequence>
<dbReference type="GO" id="GO:0046819">
    <property type="term" value="P:protein secretion by the type V secretion system"/>
    <property type="evidence" value="ECO:0007669"/>
    <property type="project" value="TreeGrafter"/>
</dbReference>
<keyword evidence="3" id="KW-0732">Signal</keyword>
<evidence type="ECO:0000256" key="1">
    <source>
        <dbReference type="ARBA" id="ARBA00004370"/>
    </source>
</evidence>
<dbReference type="PANTHER" id="PTHR34597:SF3">
    <property type="entry name" value="OUTER MEMBRANE TRANSPORTER CDIB"/>
    <property type="match status" value="1"/>
</dbReference>
<dbReference type="EMBL" id="CP021235">
    <property type="protein sequence ID" value="ARS37856.1"/>
    <property type="molecule type" value="Genomic_DNA"/>
</dbReference>
<evidence type="ECO:0000256" key="2">
    <source>
        <dbReference type="ARBA" id="ARBA00023136"/>
    </source>
</evidence>
<evidence type="ECO:0000256" key="3">
    <source>
        <dbReference type="SAM" id="SignalP"/>
    </source>
</evidence>
<dbReference type="AlphaFoldDB" id="A0A1X9YY35"/>
<feature type="domain" description="Bacterial surface antigen (D15)" evidence="4">
    <location>
        <begin position="574"/>
        <end position="823"/>
    </location>
</feature>
<proteinExistence type="predicted"/>
<keyword evidence="2" id="KW-0472">Membrane</keyword>
<dbReference type="Pfam" id="PF01103">
    <property type="entry name" value="Omp85"/>
    <property type="match status" value="1"/>
</dbReference>
<feature type="signal peptide" evidence="3">
    <location>
        <begin position="1"/>
        <end position="25"/>
    </location>
</feature>
<accession>A0A1X9YY35</accession>
<name>A0A1X9YY35_9BACT</name>
<gene>
    <name evidence="5" type="ORF">CA264_13285</name>
</gene>
<evidence type="ECO:0000313" key="6">
    <source>
        <dbReference type="Proteomes" id="UP000266292"/>
    </source>
</evidence>
<dbReference type="Proteomes" id="UP000266292">
    <property type="component" value="Chromosome"/>
</dbReference>
<dbReference type="InterPro" id="IPR000184">
    <property type="entry name" value="Bac_surfAg_D15"/>
</dbReference>
<dbReference type="GO" id="GO:0098046">
    <property type="term" value="C:type V protein secretion system complex"/>
    <property type="evidence" value="ECO:0007669"/>
    <property type="project" value="TreeGrafter"/>
</dbReference>
<organism evidence="5 6">
    <name type="scientific">Pontibacter actiniarum</name>
    <dbReference type="NCBI Taxonomy" id="323450"/>
    <lineage>
        <taxon>Bacteria</taxon>
        <taxon>Pseudomonadati</taxon>
        <taxon>Bacteroidota</taxon>
        <taxon>Cytophagia</taxon>
        <taxon>Cytophagales</taxon>
        <taxon>Hymenobacteraceae</taxon>
        <taxon>Pontibacter</taxon>
    </lineage>
</organism>
<dbReference type="KEGG" id="pact:CA264_13285"/>
<feature type="chain" id="PRO_5010997301" description="Bacterial surface antigen (D15) domain-containing protein" evidence="3">
    <location>
        <begin position="26"/>
        <end position="864"/>
    </location>
</feature>
<evidence type="ECO:0000313" key="5">
    <source>
        <dbReference type="EMBL" id="ARS37856.1"/>
    </source>
</evidence>
<dbReference type="Gene3D" id="2.40.160.50">
    <property type="entry name" value="membrane protein fhac: a member of the omp85/tpsb transporter family"/>
    <property type="match status" value="1"/>
</dbReference>
<dbReference type="InterPro" id="IPR051544">
    <property type="entry name" value="TPS_OM_transporter"/>
</dbReference>
<protein>
    <recommendedName>
        <fullName evidence="4">Bacterial surface antigen (D15) domain-containing protein</fullName>
    </recommendedName>
</protein>
<evidence type="ECO:0000259" key="4">
    <source>
        <dbReference type="Pfam" id="PF01103"/>
    </source>
</evidence>
<comment type="subcellular location">
    <subcellularLocation>
        <location evidence="1">Membrane</location>
    </subcellularLocation>
</comment>
<dbReference type="PANTHER" id="PTHR34597">
    <property type="entry name" value="SLR1661 PROTEIN"/>
    <property type="match status" value="1"/>
</dbReference>
<dbReference type="STRING" id="709015.GCA_000472485_02695"/>
<keyword evidence="6" id="KW-1185">Reference proteome</keyword>
<dbReference type="GO" id="GO:0008320">
    <property type="term" value="F:protein transmembrane transporter activity"/>
    <property type="evidence" value="ECO:0007669"/>
    <property type="project" value="TreeGrafter"/>
</dbReference>
<dbReference type="GO" id="GO:0019867">
    <property type="term" value="C:outer membrane"/>
    <property type="evidence" value="ECO:0007669"/>
    <property type="project" value="InterPro"/>
</dbReference>
<reference evidence="6" key="1">
    <citation type="submission" date="2017-05" db="EMBL/GenBank/DDBJ databases">
        <authorList>
            <person name="Ray J."/>
            <person name="Price M."/>
            <person name="Deutschbauer A."/>
        </authorList>
    </citation>
    <scope>NUCLEOTIDE SEQUENCE [LARGE SCALE GENOMIC DNA]</scope>
    <source>
        <strain evidence="6">DSM 19842</strain>
    </source>
</reference>